<dbReference type="InterPro" id="IPR009057">
    <property type="entry name" value="Homeodomain-like_sf"/>
</dbReference>
<keyword evidence="7" id="KW-1185">Reference proteome</keyword>
<feature type="domain" description="HTH tetR-type" evidence="5">
    <location>
        <begin position="16"/>
        <end position="76"/>
    </location>
</feature>
<evidence type="ECO:0000256" key="3">
    <source>
        <dbReference type="ARBA" id="ARBA00023163"/>
    </source>
</evidence>
<organism evidence="6 7">
    <name type="scientific">Gordonia prachuapensis</name>
    <dbReference type="NCBI Taxonomy" id="3115651"/>
    <lineage>
        <taxon>Bacteria</taxon>
        <taxon>Bacillati</taxon>
        <taxon>Actinomycetota</taxon>
        <taxon>Actinomycetes</taxon>
        <taxon>Mycobacteriales</taxon>
        <taxon>Gordoniaceae</taxon>
        <taxon>Gordonia</taxon>
    </lineage>
</organism>
<gene>
    <name evidence="6" type="ORF">V1Y59_06930</name>
</gene>
<evidence type="ECO:0000313" key="7">
    <source>
        <dbReference type="Proteomes" id="UP001335729"/>
    </source>
</evidence>
<evidence type="ECO:0000313" key="6">
    <source>
        <dbReference type="EMBL" id="MEE4022805.1"/>
    </source>
</evidence>
<dbReference type="SUPFAM" id="SSF46689">
    <property type="entry name" value="Homeodomain-like"/>
    <property type="match status" value="1"/>
</dbReference>
<name>A0ABU7MR50_9ACTN</name>
<dbReference type="Pfam" id="PF00440">
    <property type="entry name" value="TetR_N"/>
    <property type="match status" value="1"/>
</dbReference>
<dbReference type="InterPro" id="IPR023772">
    <property type="entry name" value="DNA-bd_HTH_TetR-type_CS"/>
</dbReference>
<evidence type="ECO:0000256" key="2">
    <source>
        <dbReference type="ARBA" id="ARBA00023125"/>
    </source>
</evidence>
<dbReference type="Proteomes" id="UP001335729">
    <property type="component" value="Unassembled WGS sequence"/>
</dbReference>
<dbReference type="InterPro" id="IPR050109">
    <property type="entry name" value="HTH-type_TetR-like_transc_reg"/>
</dbReference>
<evidence type="ECO:0000256" key="1">
    <source>
        <dbReference type="ARBA" id="ARBA00023015"/>
    </source>
</evidence>
<dbReference type="InterPro" id="IPR001647">
    <property type="entry name" value="HTH_TetR"/>
</dbReference>
<dbReference type="Pfam" id="PF17754">
    <property type="entry name" value="TetR_C_14"/>
    <property type="match status" value="1"/>
</dbReference>
<dbReference type="InterPro" id="IPR041347">
    <property type="entry name" value="MftR_C"/>
</dbReference>
<dbReference type="PANTHER" id="PTHR30055:SF234">
    <property type="entry name" value="HTH-TYPE TRANSCRIPTIONAL REGULATOR BETI"/>
    <property type="match status" value="1"/>
</dbReference>
<dbReference type="RefSeq" id="WP_330504080.1">
    <property type="nucleotide sequence ID" value="NZ_JAZDUE010000004.1"/>
</dbReference>
<reference evidence="6 7" key="1">
    <citation type="submission" date="2024-01" db="EMBL/GenBank/DDBJ databases">
        <title>Draft genome sequence of Gordonia sp. PKS22-38.</title>
        <authorList>
            <person name="Suphannarot A."/>
            <person name="Mingma R."/>
        </authorList>
    </citation>
    <scope>NUCLEOTIDE SEQUENCE [LARGE SCALE GENOMIC DNA]</scope>
    <source>
        <strain evidence="6 7">PKS22-38</strain>
    </source>
</reference>
<keyword evidence="2 4" id="KW-0238">DNA-binding</keyword>
<dbReference type="PROSITE" id="PS01081">
    <property type="entry name" value="HTH_TETR_1"/>
    <property type="match status" value="1"/>
</dbReference>
<evidence type="ECO:0000259" key="5">
    <source>
        <dbReference type="PROSITE" id="PS50977"/>
    </source>
</evidence>
<keyword evidence="3" id="KW-0804">Transcription</keyword>
<dbReference type="PROSITE" id="PS50977">
    <property type="entry name" value="HTH_TETR_2"/>
    <property type="match status" value="1"/>
</dbReference>
<dbReference type="PANTHER" id="PTHR30055">
    <property type="entry name" value="HTH-TYPE TRANSCRIPTIONAL REGULATOR RUTR"/>
    <property type="match status" value="1"/>
</dbReference>
<proteinExistence type="predicted"/>
<keyword evidence="1" id="KW-0805">Transcription regulation</keyword>
<accession>A0ABU7MR50</accession>
<feature type="DNA-binding region" description="H-T-H motif" evidence="4">
    <location>
        <begin position="39"/>
        <end position="58"/>
    </location>
</feature>
<comment type="caution">
    <text evidence="6">The sequence shown here is derived from an EMBL/GenBank/DDBJ whole genome shotgun (WGS) entry which is preliminary data.</text>
</comment>
<evidence type="ECO:0000256" key="4">
    <source>
        <dbReference type="PROSITE-ProRule" id="PRU00335"/>
    </source>
</evidence>
<protein>
    <submittedName>
        <fullName evidence="6">TetR family transcriptional regulator</fullName>
    </submittedName>
</protein>
<dbReference type="Gene3D" id="1.10.357.10">
    <property type="entry name" value="Tetracycline Repressor, domain 2"/>
    <property type="match status" value="1"/>
</dbReference>
<dbReference type="EMBL" id="JAZDUE010000004">
    <property type="protein sequence ID" value="MEE4022805.1"/>
    <property type="molecule type" value="Genomic_DNA"/>
</dbReference>
<sequence>MDCPTEKLGLRERKKLQTRSALITAALELCDRQGFDATTVEQIADAVDISPRTFNRYFATKEEVVLGPIEEMVTAVVAALDSQPRTGNELQALCDAHVQVFTEALDEESPSPLFDQFMVMNRIVASSPAVRARSVEMGEWKTQSIRRKVAERMELEETDLRVRVVMSTYGALMQLAMDQWHQGAEPTDRAAMKECVQAIESTYETFRTTVPGS</sequence>